<sequence length="133" mass="14311">MGIETMNGAAIECGAGRFPLVFTGQPLISEDEASLIREQVRRATLFSAATETAEALAAAAAAAADCLPLATITELAGYSGVTKGKERADLREDDNVAEKEPQINGQSKRKEWWWGRSGGGQDMKELLSRPMRK</sequence>
<accession>A0A482WF28</accession>
<organism evidence="2 3">
    <name type="scientific">Laodelphax striatellus</name>
    <name type="common">Small brown planthopper</name>
    <name type="synonym">Delphax striatella</name>
    <dbReference type="NCBI Taxonomy" id="195883"/>
    <lineage>
        <taxon>Eukaryota</taxon>
        <taxon>Metazoa</taxon>
        <taxon>Ecdysozoa</taxon>
        <taxon>Arthropoda</taxon>
        <taxon>Hexapoda</taxon>
        <taxon>Insecta</taxon>
        <taxon>Pterygota</taxon>
        <taxon>Neoptera</taxon>
        <taxon>Paraneoptera</taxon>
        <taxon>Hemiptera</taxon>
        <taxon>Auchenorrhyncha</taxon>
        <taxon>Fulgoroidea</taxon>
        <taxon>Delphacidae</taxon>
        <taxon>Criomorphinae</taxon>
        <taxon>Laodelphax</taxon>
    </lineage>
</organism>
<proteinExistence type="predicted"/>
<comment type="caution">
    <text evidence="2">The sequence shown here is derived from an EMBL/GenBank/DDBJ whole genome shotgun (WGS) entry which is preliminary data.</text>
</comment>
<protein>
    <submittedName>
        <fullName evidence="2">Uncharacterized protein</fullName>
    </submittedName>
</protein>
<name>A0A482WF28_LAOST</name>
<keyword evidence="3" id="KW-1185">Reference proteome</keyword>
<reference evidence="2 3" key="1">
    <citation type="journal article" date="2017" name="Gigascience">
        <title>Genome sequence of the small brown planthopper, Laodelphax striatellus.</title>
        <authorList>
            <person name="Zhu J."/>
            <person name="Jiang F."/>
            <person name="Wang X."/>
            <person name="Yang P."/>
            <person name="Bao Y."/>
            <person name="Zhao W."/>
            <person name="Wang W."/>
            <person name="Lu H."/>
            <person name="Wang Q."/>
            <person name="Cui N."/>
            <person name="Li J."/>
            <person name="Chen X."/>
            <person name="Luo L."/>
            <person name="Yu J."/>
            <person name="Kang L."/>
            <person name="Cui F."/>
        </authorList>
    </citation>
    <scope>NUCLEOTIDE SEQUENCE [LARGE SCALE GENOMIC DNA]</scope>
    <source>
        <strain evidence="2">Lst14</strain>
    </source>
</reference>
<evidence type="ECO:0000313" key="2">
    <source>
        <dbReference type="EMBL" id="RZF32145.1"/>
    </source>
</evidence>
<dbReference type="Proteomes" id="UP000291343">
    <property type="component" value="Unassembled WGS sequence"/>
</dbReference>
<evidence type="ECO:0000313" key="3">
    <source>
        <dbReference type="Proteomes" id="UP000291343"/>
    </source>
</evidence>
<dbReference type="AlphaFoldDB" id="A0A482WF28"/>
<dbReference type="InParanoid" id="A0A482WF28"/>
<feature type="compositionally biased region" description="Basic and acidic residues" evidence="1">
    <location>
        <begin position="83"/>
        <end position="101"/>
    </location>
</feature>
<evidence type="ECO:0000256" key="1">
    <source>
        <dbReference type="SAM" id="MobiDB-lite"/>
    </source>
</evidence>
<feature type="region of interest" description="Disordered" evidence="1">
    <location>
        <begin position="82"/>
        <end position="133"/>
    </location>
</feature>
<dbReference type="EMBL" id="QKKF02037473">
    <property type="protein sequence ID" value="RZF32145.1"/>
    <property type="molecule type" value="Genomic_DNA"/>
</dbReference>
<gene>
    <name evidence="2" type="ORF">LSTR_LSTR004008</name>
</gene>